<sequence length="505" mass="56566">MKLFHFLFAENVFGGYYQQHRKLNAEEREDRKVLCDAKAEETKALFPIENGSWVCPDQGLGGSKIRCHPTCDKGTAPDWTDQSISKPKKDGKGFMVRCGDPPTIVRKNLPLDTDLTCSELPTHPCIAEADNTRIECGALHLLDGKVINKKRADFQVVCDDGIVAGNVHCNDGQFNAPAWNKDDWKNSCKPERESEFGLLIVHNRSNYTTENGLHYTQQTIISEDGSKISTPMIENSYDTMFSVFALIKDELYVFKGQQVGKLNGCSIEYLPLTLSFNPSYVSAALPIDNDTKALICFGFQAGKSCDIFDTENVVSTFSTEFDHLYGKLGHYNGKPTSVGHQTPTNNAWGKVEVLNEDGWTLLNEHPRFISQHTLIGLESGGLILAGGEYYEDLINYNIVTSKEVWLLSEDEWSLVGELREPNVVGSAIKVGKFIYLAPGDEPWRDYEGDYQFPVERLEIEDDLVLETEIMLEFGNSSSFSNVIPVMFATTLDFCDNVCSNRLSYL</sequence>
<dbReference type="Proteomes" id="UP001158576">
    <property type="component" value="Chromosome XSR"/>
</dbReference>
<protein>
    <submittedName>
        <fullName evidence="1">Oidioi.mRNA.OKI2018_I69.XSR.g16693.t1.cds</fullName>
    </submittedName>
</protein>
<evidence type="ECO:0000313" key="2">
    <source>
        <dbReference type="Proteomes" id="UP001158576"/>
    </source>
</evidence>
<organism evidence="1 2">
    <name type="scientific">Oikopleura dioica</name>
    <name type="common">Tunicate</name>
    <dbReference type="NCBI Taxonomy" id="34765"/>
    <lineage>
        <taxon>Eukaryota</taxon>
        <taxon>Metazoa</taxon>
        <taxon>Chordata</taxon>
        <taxon>Tunicata</taxon>
        <taxon>Appendicularia</taxon>
        <taxon>Copelata</taxon>
        <taxon>Oikopleuridae</taxon>
        <taxon>Oikopleura</taxon>
    </lineage>
</organism>
<evidence type="ECO:0000313" key="1">
    <source>
        <dbReference type="EMBL" id="CAG5099802.1"/>
    </source>
</evidence>
<dbReference type="Gene3D" id="2.120.10.80">
    <property type="entry name" value="Kelch-type beta propeller"/>
    <property type="match status" value="1"/>
</dbReference>
<reference evidence="1 2" key="1">
    <citation type="submission" date="2021-04" db="EMBL/GenBank/DDBJ databases">
        <authorList>
            <person name="Bliznina A."/>
        </authorList>
    </citation>
    <scope>NUCLEOTIDE SEQUENCE [LARGE SCALE GENOMIC DNA]</scope>
</reference>
<dbReference type="InterPro" id="IPR015915">
    <property type="entry name" value="Kelch-typ_b-propeller"/>
</dbReference>
<name>A0ABN7SM45_OIKDI</name>
<gene>
    <name evidence="1" type="ORF">OKIOD_LOCUS8251</name>
</gene>
<keyword evidence="2" id="KW-1185">Reference proteome</keyword>
<dbReference type="EMBL" id="OU015569">
    <property type="protein sequence ID" value="CAG5099802.1"/>
    <property type="molecule type" value="Genomic_DNA"/>
</dbReference>
<dbReference type="SUPFAM" id="SSF117281">
    <property type="entry name" value="Kelch motif"/>
    <property type="match status" value="1"/>
</dbReference>
<accession>A0ABN7SM45</accession>
<proteinExistence type="predicted"/>